<reference evidence="4 5" key="1">
    <citation type="submission" date="2022-02" db="EMBL/GenBank/DDBJ databases">
        <title>Genome analysis of Beneficial Microorganisms for Coral consortium from Pocillopora damicornis.</title>
        <authorList>
            <person name="Rosado P.M."/>
            <person name="Cardoso P.M."/>
            <person name="Rosado J.G."/>
            <person name="Schultz J."/>
            <person name="Rocha U."/>
            <person name="Costa T.K."/>
            <person name="Peixoto R.S."/>
        </authorList>
    </citation>
    <scope>NUCLEOTIDE SEQUENCE [LARGE SCALE GENOMIC DNA]</scope>
    <source>
        <strain evidence="4 5">BMC5</strain>
    </source>
</reference>
<dbReference type="Pfam" id="PF00665">
    <property type="entry name" value="rve"/>
    <property type="match status" value="1"/>
</dbReference>
<dbReference type="InterPro" id="IPR002514">
    <property type="entry name" value="Transposase_8"/>
</dbReference>
<evidence type="ECO:0000256" key="1">
    <source>
        <dbReference type="ARBA" id="ARBA00009964"/>
    </source>
</evidence>
<comment type="similarity">
    <text evidence="1">Belongs to the transposase 8 family.</text>
</comment>
<evidence type="ECO:0000256" key="2">
    <source>
        <dbReference type="SAM" id="MobiDB-lite"/>
    </source>
</evidence>
<dbReference type="RefSeq" id="WP_175086984.1">
    <property type="nucleotide sequence ID" value="NZ_JAKUMG010000009.1"/>
</dbReference>
<feature type="region of interest" description="Disordered" evidence="2">
    <location>
        <begin position="47"/>
        <end position="69"/>
    </location>
</feature>
<protein>
    <submittedName>
        <fullName evidence="4">IS3 family transposase</fullName>
    </submittedName>
</protein>
<accession>A0ABT6U2J5</accession>
<dbReference type="Gene3D" id="1.10.10.60">
    <property type="entry name" value="Homeodomain-like"/>
    <property type="match status" value="1"/>
</dbReference>
<dbReference type="InterPro" id="IPR012337">
    <property type="entry name" value="RNaseH-like_sf"/>
</dbReference>
<dbReference type="InterPro" id="IPR036397">
    <property type="entry name" value="RNaseH_sf"/>
</dbReference>
<dbReference type="InterPro" id="IPR001584">
    <property type="entry name" value="Integrase_cat-core"/>
</dbReference>
<dbReference type="Proteomes" id="UP001156974">
    <property type="component" value="Unassembled WGS sequence"/>
</dbReference>
<comment type="caution">
    <text evidence="4">The sequence shown here is derived from an EMBL/GenBank/DDBJ whole genome shotgun (WGS) entry which is preliminary data.</text>
</comment>
<evidence type="ECO:0000313" key="4">
    <source>
        <dbReference type="EMBL" id="MDI4670397.1"/>
    </source>
</evidence>
<evidence type="ECO:0000259" key="3">
    <source>
        <dbReference type="PROSITE" id="PS50994"/>
    </source>
</evidence>
<dbReference type="EMBL" id="JAKUMG010000009">
    <property type="protein sequence ID" value="MDI4670397.1"/>
    <property type="molecule type" value="Genomic_DNA"/>
</dbReference>
<gene>
    <name evidence="4" type="ORF">MKZ47_15095</name>
</gene>
<dbReference type="PANTHER" id="PTHR46889">
    <property type="entry name" value="TRANSPOSASE INSF FOR INSERTION SEQUENCE IS3B-RELATED"/>
    <property type="match status" value="1"/>
</dbReference>
<dbReference type="InterPro" id="IPR050900">
    <property type="entry name" value="Transposase_IS3/IS150/IS904"/>
</dbReference>
<dbReference type="NCBIfam" id="NF033516">
    <property type="entry name" value="transpos_IS3"/>
    <property type="match status" value="1"/>
</dbReference>
<sequence length="390" mass="45582">MKVKPYRKHSLEFKIKVVQESLDTTDTVKMVANKYGIHPDMLSSWRSHMTSKKKTAKPLKNQGPDKSYTDLEPQIRKLEKQLEDAQLENDVFKKGESLLRQPKRIRFEYIHKVTDAKRTVKKLCSWLSVSPAGYYKWLKQLPSTRQKENSSLLKFLKHISDQEHCIPGYRKLWEAAVAHGFDCSKGRVQRLLQSVGYRSKSGKRRYTSRSKKEGTIKASNLLRRQFNVDTVNTVWVSDITQVRCKDGWQYLCVILDLYSRKVVGWVTSRINNAELVIKTLRKAWSARQPDGSNLLFHSDQGAQYVAKETVKWLTNRGVTVSMSRKGNCWDNACSESFFAQYKKEWIKNLNELSRSEMTTQTYFYIEKYYNSVRRHGTLGYKSPMQYEQVN</sequence>
<keyword evidence="5" id="KW-1185">Reference proteome</keyword>
<dbReference type="Pfam" id="PF13333">
    <property type="entry name" value="rve_2"/>
    <property type="match status" value="1"/>
</dbReference>
<dbReference type="InterPro" id="IPR009057">
    <property type="entry name" value="Homeodomain-like_sf"/>
</dbReference>
<dbReference type="Gene3D" id="3.30.420.10">
    <property type="entry name" value="Ribonuclease H-like superfamily/Ribonuclease H"/>
    <property type="match status" value="1"/>
</dbReference>
<name>A0ABT6U2J5_9GAMM</name>
<evidence type="ECO:0000313" key="5">
    <source>
        <dbReference type="Proteomes" id="UP001156974"/>
    </source>
</evidence>
<proteinExistence type="inferred from homology"/>
<dbReference type="SUPFAM" id="SSF53098">
    <property type="entry name" value="Ribonuclease H-like"/>
    <property type="match status" value="1"/>
</dbReference>
<dbReference type="Pfam" id="PF01527">
    <property type="entry name" value="HTH_Tnp_1"/>
    <property type="match status" value="1"/>
</dbReference>
<feature type="domain" description="Integrase catalytic" evidence="3">
    <location>
        <begin position="226"/>
        <end position="390"/>
    </location>
</feature>
<organism evidence="4 5">
    <name type="scientific">Pseudoalteromonas shioyasakiensis</name>
    <dbReference type="NCBI Taxonomy" id="1190813"/>
    <lineage>
        <taxon>Bacteria</taxon>
        <taxon>Pseudomonadati</taxon>
        <taxon>Pseudomonadota</taxon>
        <taxon>Gammaproteobacteria</taxon>
        <taxon>Alteromonadales</taxon>
        <taxon>Pseudoalteromonadaceae</taxon>
        <taxon>Pseudoalteromonas</taxon>
    </lineage>
</organism>
<dbReference type="SUPFAM" id="SSF46689">
    <property type="entry name" value="Homeodomain-like"/>
    <property type="match status" value="1"/>
</dbReference>
<dbReference type="InterPro" id="IPR048020">
    <property type="entry name" value="Transpos_IS3"/>
</dbReference>
<dbReference type="PROSITE" id="PS50994">
    <property type="entry name" value="INTEGRASE"/>
    <property type="match status" value="1"/>
</dbReference>
<dbReference type="PANTHER" id="PTHR46889:SF4">
    <property type="entry name" value="TRANSPOSASE INSO FOR INSERTION SEQUENCE ELEMENT IS911B-RELATED"/>
    <property type="match status" value="1"/>
</dbReference>